<reference evidence="2 3" key="1">
    <citation type="submission" date="2018-04" db="EMBL/GenBank/DDBJ databases">
        <title>Cupriavidus necator CR12 genome sequencing and assembly.</title>
        <authorList>
            <person name="Ben Fekih I."/>
            <person name="Mazhar H.S."/>
            <person name="Bello S.K."/>
            <person name="Rensing C."/>
        </authorList>
    </citation>
    <scope>NUCLEOTIDE SEQUENCE [LARGE SCALE GENOMIC DNA]</scope>
    <source>
        <strain evidence="2 3">CR12</strain>
    </source>
</reference>
<name>A0A367PR09_CUPNE</name>
<accession>A0A367PR09</accession>
<evidence type="ECO:0000313" key="3">
    <source>
        <dbReference type="Proteomes" id="UP000253501"/>
    </source>
</evidence>
<feature type="domain" description="DUF4387" evidence="1">
    <location>
        <begin position="17"/>
        <end position="114"/>
    </location>
</feature>
<dbReference type="InterPro" id="IPR025496">
    <property type="entry name" value="DUF4387"/>
</dbReference>
<dbReference type="AlphaFoldDB" id="A0A367PR09"/>
<dbReference type="Pfam" id="PF14330">
    <property type="entry name" value="DUF4387"/>
    <property type="match status" value="1"/>
</dbReference>
<organism evidence="2 3">
    <name type="scientific">Cupriavidus necator</name>
    <name type="common">Alcaligenes eutrophus</name>
    <name type="synonym">Ralstonia eutropha</name>
    <dbReference type="NCBI Taxonomy" id="106590"/>
    <lineage>
        <taxon>Bacteria</taxon>
        <taxon>Pseudomonadati</taxon>
        <taxon>Pseudomonadota</taxon>
        <taxon>Betaproteobacteria</taxon>
        <taxon>Burkholderiales</taxon>
        <taxon>Burkholderiaceae</taxon>
        <taxon>Cupriavidus</taxon>
    </lineage>
</organism>
<evidence type="ECO:0000259" key="1">
    <source>
        <dbReference type="Pfam" id="PF14330"/>
    </source>
</evidence>
<sequence>MTTANPSAPSLAPTQKLHELAKTIRSKNAGVNKITFDIIFREAAQYERVKRSRVLSRESMAALFHVPVERISDFVEYDPAFAIKFTMYRKRPSGSAGDGDIFGAQQYAPLLELEIPA</sequence>
<dbReference type="RefSeq" id="WP_051591466.1">
    <property type="nucleotide sequence ID" value="NZ_CP068436.1"/>
</dbReference>
<proteinExistence type="predicted"/>
<gene>
    <name evidence="2" type="ORF">DDK22_00775</name>
</gene>
<dbReference type="EMBL" id="QDHA01000002">
    <property type="protein sequence ID" value="RCJ10350.1"/>
    <property type="molecule type" value="Genomic_DNA"/>
</dbReference>
<protein>
    <submittedName>
        <fullName evidence="2">DUF4387 domain-containing protein</fullName>
    </submittedName>
</protein>
<dbReference type="Proteomes" id="UP000253501">
    <property type="component" value="Unassembled WGS sequence"/>
</dbReference>
<evidence type="ECO:0000313" key="2">
    <source>
        <dbReference type="EMBL" id="RCJ10350.1"/>
    </source>
</evidence>
<comment type="caution">
    <text evidence="2">The sequence shown here is derived from an EMBL/GenBank/DDBJ whole genome shotgun (WGS) entry which is preliminary data.</text>
</comment>